<accession>A0A8C1E537</accession>
<keyword evidence="3" id="KW-0067">ATP-binding</keyword>
<dbReference type="SUPFAM" id="SSF52540">
    <property type="entry name" value="P-loop containing nucleoside triphosphate hydrolases"/>
    <property type="match status" value="1"/>
</dbReference>
<evidence type="ECO:0000313" key="4">
    <source>
        <dbReference type="Ensembl" id="ENSCCRP00000073238.2"/>
    </source>
</evidence>
<keyword evidence="2" id="KW-0547">Nucleotide-binding</keyword>
<dbReference type="Gene3D" id="3.40.50.300">
    <property type="entry name" value="P-loop containing nucleotide triphosphate hydrolases"/>
    <property type="match status" value="1"/>
</dbReference>
<reference evidence="4" key="2">
    <citation type="submission" date="2025-09" db="UniProtKB">
        <authorList>
            <consortium name="Ensembl"/>
        </authorList>
    </citation>
    <scope>IDENTIFICATION</scope>
</reference>
<dbReference type="InterPro" id="IPR005654">
    <property type="entry name" value="ATPase_AFG1-like"/>
</dbReference>
<dbReference type="NCBIfam" id="NF040713">
    <property type="entry name" value="ZapE"/>
    <property type="match status" value="1"/>
</dbReference>
<evidence type="ECO:0000256" key="1">
    <source>
        <dbReference type="ARBA" id="ARBA00010322"/>
    </source>
</evidence>
<dbReference type="Pfam" id="PF03969">
    <property type="entry name" value="AFG1_ATPase"/>
    <property type="match status" value="1"/>
</dbReference>
<dbReference type="PANTHER" id="PTHR12169">
    <property type="entry name" value="ATPASE N2B"/>
    <property type="match status" value="1"/>
</dbReference>
<evidence type="ECO:0000313" key="5">
    <source>
        <dbReference type="Proteomes" id="UP001108240"/>
    </source>
</evidence>
<comment type="similarity">
    <text evidence="1">Belongs to the AFG1 ATPase family.</text>
</comment>
<dbReference type="PANTHER" id="PTHR12169:SF25">
    <property type="entry name" value="AFG1-LIKE ATPASE A"/>
    <property type="match status" value="1"/>
</dbReference>
<proteinExistence type="inferred from homology"/>
<reference evidence="4" key="1">
    <citation type="submission" date="2025-08" db="UniProtKB">
        <authorList>
            <consortium name="Ensembl"/>
        </authorList>
    </citation>
    <scope>IDENTIFICATION</scope>
</reference>
<dbReference type="AlphaFoldDB" id="A0A8C1E537"/>
<dbReference type="GO" id="GO:0005739">
    <property type="term" value="C:mitochondrion"/>
    <property type="evidence" value="ECO:0007669"/>
    <property type="project" value="TreeGrafter"/>
</dbReference>
<keyword evidence="5" id="KW-1185">Reference proteome</keyword>
<name>A0A8C1E537_CYPCA</name>
<protein>
    <submittedName>
        <fullName evidence="4">AFG1 like ATPase a</fullName>
    </submittedName>
</protein>
<accession>A0A8C1FXD9</accession>
<dbReference type="Proteomes" id="UP001108240">
    <property type="component" value="Unplaced"/>
</dbReference>
<sequence length="458" mass="52598">MFPVPQPLRAAVFPDRWNITTVSFEMDSYEKICSRELLWKNWIRCRRIFEGTAMITQRFSQSSSPRESRRKVITYMEMLVSSVVSCCGSVKLCCLVIEINCSVLLSMLNFSFFSGTGKTMVIDMFYDHVETVKKKRVHFHGFMLDVHKRIHRLKQSLPKRKVGKMAKAYDPIAPVAEEISEEACLLCFDEFQVTDIADAMILKQLFENLFLNGVVVVATSNRPPDDLYKNGLQRVNFVPFISVLKEYCQTLRLDSGIDYRRRNRPAAGKLFYLSSEPDVDAILDKLFDEMAFKQNDITRPRSLKVHGRILTLAKACGTIADCTFEELCDRPVGASDYLEISAVFDTVFIRNIPLLTLNKKTQARRFITLIDALYEHKVRVVLQAEAPLDELFVHEHHDHHDHHDTHVLLDDLGISRDAGSSLAIFTGEEEVFAFQRTVSRLTEMQTEEYWVAGDRSSK</sequence>
<evidence type="ECO:0000256" key="3">
    <source>
        <dbReference type="ARBA" id="ARBA00022840"/>
    </source>
</evidence>
<dbReference type="GO" id="GO:0016887">
    <property type="term" value="F:ATP hydrolysis activity"/>
    <property type="evidence" value="ECO:0007669"/>
    <property type="project" value="InterPro"/>
</dbReference>
<dbReference type="FunFam" id="3.40.50.300:FF:000735">
    <property type="entry name" value="Lactation elevated 1 (Predicted)"/>
    <property type="match status" value="1"/>
</dbReference>
<dbReference type="GeneTree" id="ENSGT00390000013227"/>
<dbReference type="Ensembl" id="ENSCCRT00000079353.2">
    <property type="protein sequence ID" value="ENSCCRP00000073238.2"/>
    <property type="gene ID" value="ENSCCRG00000039518.2"/>
</dbReference>
<organism evidence="4 5">
    <name type="scientific">Cyprinus carpio carpio</name>
    <dbReference type="NCBI Taxonomy" id="630221"/>
    <lineage>
        <taxon>Eukaryota</taxon>
        <taxon>Metazoa</taxon>
        <taxon>Chordata</taxon>
        <taxon>Craniata</taxon>
        <taxon>Vertebrata</taxon>
        <taxon>Euteleostomi</taxon>
        <taxon>Actinopterygii</taxon>
        <taxon>Neopterygii</taxon>
        <taxon>Teleostei</taxon>
        <taxon>Ostariophysi</taxon>
        <taxon>Cypriniformes</taxon>
        <taxon>Cyprinidae</taxon>
        <taxon>Cyprininae</taxon>
        <taxon>Cyprinus</taxon>
    </lineage>
</organism>
<dbReference type="InterPro" id="IPR027417">
    <property type="entry name" value="P-loop_NTPase"/>
</dbReference>
<dbReference type="GO" id="GO:0005524">
    <property type="term" value="F:ATP binding"/>
    <property type="evidence" value="ECO:0007669"/>
    <property type="project" value="UniProtKB-KW"/>
</dbReference>
<evidence type="ECO:0000256" key="2">
    <source>
        <dbReference type="ARBA" id="ARBA00022741"/>
    </source>
</evidence>